<evidence type="ECO:0000256" key="1">
    <source>
        <dbReference type="SAM" id="MobiDB-lite"/>
    </source>
</evidence>
<evidence type="ECO:0000313" key="3">
    <source>
        <dbReference type="Proteomes" id="UP000251853"/>
    </source>
</evidence>
<accession>A0A2X2WMF2</accession>
<name>A0A2X2WMF2_9FIRM</name>
<dbReference type="RefSeq" id="WP_055176098.1">
    <property type="nucleotide sequence ID" value="NZ_JAIWZC010000001.1"/>
</dbReference>
<organism evidence="2 3">
    <name type="scientific">Enterocloster clostridioformis</name>
    <dbReference type="NCBI Taxonomy" id="1531"/>
    <lineage>
        <taxon>Bacteria</taxon>
        <taxon>Bacillati</taxon>
        <taxon>Bacillota</taxon>
        <taxon>Clostridia</taxon>
        <taxon>Lachnospirales</taxon>
        <taxon>Lachnospiraceae</taxon>
        <taxon>Enterocloster</taxon>
    </lineage>
</organism>
<protein>
    <submittedName>
        <fullName evidence="2">Uncharacterized protein</fullName>
    </submittedName>
</protein>
<dbReference type="AlphaFoldDB" id="A0A2X2WMF2"/>
<feature type="region of interest" description="Disordered" evidence="1">
    <location>
        <begin position="1"/>
        <end position="43"/>
    </location>
</feature>
<dbReference type="Proteomes" id="UP000251853">
    <property type="component" value="Unassembled WGS sequence"/>
</dbReference>
<proteinExistence type="predicted"/>
<sequence length="105" mass="12217">MKAIDHTMKSVIPEYGHIKRAMPPVTQGRQREKKTQGSRKKKEYLLTERSQNENKAVLRKGVTVNQAARKLNAYEATGLTPQEVLNLMERERNLTRRVEKLEGWE</sequence>
<dbReference type="EMBL" id="UAVW01000016">
    <property type="protein sequence ID" value="SQB14890.1"/>
    <property type="molecule type" value="Genomic_DNA"/>
</dbReference>
<gene>
    <name evidence="2" type="ORF">NCTC11224_03944</name>
</gene>
<evidence type="ECO:0000313" key="2">
    <source>
        <dbReference type="EMBL" id="SQB14890.1"/>
    </source>
</evidence>
<keyword evidence="3" id="KW-1185">Reference proteome</keyword>
<reference evidence="2 3" key="1">
    <citation type="submission" date="2018-06" db="EMBL/GenBank/DDBJ databases">
        <authorList>
            <consortium name="Pathogen Informatics"/>
            <person name="Doyle S."/>
        </authorList>
    </citation>
    <scope>NUCLEOTIDE SEQUENCE [LARGE SCALE GENOMIC DNA]</scope>
    <source>
        <strain evidence="2 3">NCTC11224</strain>
    </source>
</reference>